<feature type="domain" description="Peptidase metallopeptidase" evidence="1">
    <location>
        <begin position="53"/>
        <end position="205"/>
    </location>
</feature>
<dbReference type="STRING" id="1442371.A0A0D2K5W4"/>
<dbReference type="Proteomes" id="UP000053411">
    <property type="component" value="Unassembled WGS sequence"/>
</dbReference>
<dbReference type="AlphaFoldDB" id="A0A0D2K5W4"/>
<dbReference type="EMBL" id="KN848071">
    <property type="protein sequence ID" value="KIX98559.1"/>
    <property type="molecule type" value="Genomic_DNA"/>
</dbReference>
<accession>A0A0D2K5W4</accession>
<dbReference type="InterPro" id="IPR024079">
    <property type="entry name" value="MetalloPept_cat_dom_sf"/>
</dbReference>
<dbReference type="OrthoDB" id="291007at2759"/>
<dbReference type="InterPro" id="IPR001506">
    <property type="entry name" value="Peptidase_M12A"/>
</dbReference>
<evidence type="ECO:0000313" key="2">
    <source>
        <dbReference type="EMBL" id="KIX98559.1"/>
    </source>
</evidence>
<dbReference type="GO" id="GO:0098636">
    <property type="term" value="C:protein complex involved in cell adhesion"/>
    <property type="evidence" value="ECO:0007669"/>
    <property type="project" value="TreeGrafter"/>
</dbReference>
<dbReference type="GO" id="GO:0008270">
    <property type="term" value="F:zinc ion binding"/>
    <property type="evidence" value="ECO:0007669"/>
    <property type="project" value="InterPro"/>
</dbReference>
<dbReference type="GO" id="GO:0098609">
    <property type="term" value="P:cell-cell adhesion"/>
    <property type="evidence" value="ECO:0007669"/>
    <property type="project" value="TreeGrafter"/>
</dbReference>
<evidence type="ECO:0000313" key="3">
    <source>
        <dbReference type="Proteomes" id="UP000053411"/>
    </source>
</evidence>
<dbReference type="CDD" id="cd04327">
    <property type="entry name" value="ZnMc_MMP_like_3"/>
    <property type="match status" value="1"/>
</dbReference>
<organism evidence="2 3">
    <name type="scientific">Fonsecaea multimorphosa CBS 102226</name>
    <dbReference type="NCBI Taxonomy" id="1442371"/>
    <lineage>
        <taxon>Eukaryota</taxon>
        <taxon>Fungi</taxon>
        <taxon>Dikarya</taxon>
        <taxon>Ascomycota</taxon>
        <taxon>Pezizomycotina</taxon>
        <taxon>Eurotiomycetes</taxon>
        <taxon>Chaetothyriomycetidae</taxon>
        <taxon>Chaetothyriales</taxon>
        <taxon>Herpotrichiellaceae</taxon>
        <taxon>Fonsecaea</taxon>
    </lineage>
</organism>
<dbReference type="PANTHER" id="PTHR46938">
    <property type="entry name" value="DISCOIDIN-1 SUBUNIT A-RELATED-RELATED"/>
    <property type="match status" value="1"/>
</dbReference>
<keyword evidence="3" id="KW-1185">Reference proteome</keyword>
<protein>
    <recommendedName>
        <fullName evidence="1">Peptidase metallopeptidase domain-containing protein</fullName>
    </recommendedName>
</protein>
<dbReference type="Pfam" id="PF01400">
    <property type="entry name" value="Astacin"/>
    <property type="match status" value="1"/>
</dbReference>
<dbReference type="InterPro" id="IPR006026">
    <property type="entry name" value="Peptidase_Metallo"/>
</dbReference>
<dbReference type="GO" id="GO:0030247">
    <property type="term" value="F:polysaccharide binding"/>
    <property type="evidence" value="ECO:0007669"/>
    <property type="project" value="TreeGrafter"/>
</dbReference>
<dbReference type="GO" id="GO:0006508">
    <property type="term" value="P:proteolysis"/>
    <property type="evidence" value="ECO:0007669"/>
    <property type="project" value="InterPro"/>
</dbReference>
<dbReference type="GO" id="GO:0070492">
    <property type="term" value="F:oligosaccharide binding"/>
    <property type="evidence" value="ECO:0007669"/>
    <property type="project" value="TreeGrafter"/>
</dbReference>
<dbReference type="GO" id="GO:0004222">
    <property type="term" value="F:metalloendopeptidase activity"/>
    <property type="evidence" value="ECO:0007669"/>
    <property type="project" value="InterPro"/>
</dbReference>
<dbReference type="InterPro" id="IPR037221">
    <property type="entry name" value="H-type_lectin_dom_sf"/>
</dbReference>
<dbReference type="SUPFAM" id="SSF55486">
    <property type="entry name" value="Metalloproteases ('zincins'), catalytic domain"/>
    <property type="match status" value="1"/>
</dbReference>
<name>A0A0D2K5W4_9EURO</name>
<dbReference type="GO" id="GO:0009986">
    <property type="term" value="C:cell surface"/>
    <property type="evidence" value="ECO:0007669"/>
    <property type="project" value="TreeGrafter"/>
</dbReference>
<dbReference type="GeneID" id="27711606"/>
<dbReference type="SUPFAM" id="SSF141086">
    <property type="entry name" value="Agglutinin HPA-like"/>
    <property type="match status" value="3"/>
</dbReference>
<dbReference type="Gene3D" id="2.60.40.2080">
    <property type="match status" value="3"/>
</dbReference>
<gene>
    <name evidence="2" type="ORF">Z520_05860</name>
</gene>
<evidence type="ECO:0000259" key="1">
    <source>
        <dbReference type="SMART" id="SM00235"/>
    </source>
</evidence>
<dbReference type="InterPro" id="IPR019019">
    <property type="entry name" value="H-type_lectin_domain"/>
</dbReference>
<dbReference type="GO" id="GO:0046871">
    <property type="term" value="F:N-acetylgalactosamine binding"/>
    <property type="evidence" value="ECO:0007669"/>
    <property type="project" value="TreeGrafter"/>
</dbReference>
<dbReference type="RefSeq" id="XP_016632682.1">
    <property type="nucleotide sequence ID" value="XM_016776363.1"/>
</dbReference>
<sequence length="543" mass="60734">MAEEDSLSSLEQMKLCYQVIPSIEDDPNQEVPASNLAIAHDNFSGPFDLAIGKDKFWRVGQTLKVSWWDGPGQTATDALRRRVKLAAKQWDAICNISFDFGDYGKDADIRVAFQPKLGSWSYVGRDCFKEDRSKPTMNFGWLTDRSSDETVRSVVLHEFGHALGCIHEHQNPSLGINWDVQKVIQYFKAPPNKWDEDKIRRNILNPVSTSMNSVFDPDSIMLYFYPAELTLDGKGTHENMQLSAMDKNFIRKLYPPQGRTDGFFDTDELASKTSSSGKADVGASPAPGLFNTVKVPFEPAYQSPPKVAIGLTRIDMSCKANKAVAATVDHIAADSAEVSVSTWDTSILNGGAATWVEAEATDTQWQFGEFNTQEQRERNDTSSQTAEKTVYFEEPYTTPPAVVVALKLIDLENHKDYRVKAYATDIHEDRFTIHIDTWGDSILYAGAASWIAYPADLANSTSGSFTTKENVSKSTDRFKFPDGKFVKTPTVRIFLNMIDIKCGTDLRIKVWADQVNQHGLSWHADTWKDTQLRQASGSILAWA</sequence>
<dbReference type="SMART" id="SM00235">
    <property type="entry name" value="ZnMc"/>
    <property type="match status" value="1"/>
</dbReference>
<dbReference type="Pfam" id="PF09458">
    <property type="entry name" value="H_lectin"/>
    <property type="match status" value="3"/>
</dbReference>
<proteinExistence type="predicted"/>
<reference evidence="2 3" key="1">
    <citation type="submission" date="2015-01" db="EMBL/GenBank/DDBJ databases">
        <title>The Genome Sequence of Fonsecaea multimorphosa CBS 102226.</title>
        <authorList>
            <consortium name="The Broad Institute Genomics Platform"/>
            <person name="Cuomo C."/>
            <person name="de Hoog S."/>
            <person name="Gorbushina A."/>
            <person name="Stielow B."/>
            <person name="Teixiera M."/>
            <person name="Abouelleil A."/>
            <person name="Chapman S.B."/>
            <person name="Priest M."/>
            <person name="Young S.K."/>
            <person name="Wortman J."/>
            <person name="Nusbaum C."/>
            <person name="Birren B."/>
        </authorList>
    </citation>
    <scope>NUCLEOTIDE SEQUENCE [LARGE SCALE GENOMIC DNA]</scope>
    <source>
        <strain evidence="2 3">CBS 102226</strain>
    </source>
</reference>
<dbReference type="InterPro" id="IPR052487">
    <property type="entry name" value="Galactose-binding_lectin"/>
</dbReference>
<dbReference type="VEuPathDB" id="FungiDB:Z520_05860"/>
<dbReference type="Gene3D" id="3.40.390.10">
    <property type="entry name" value="Collagenase (Catalytic Domain)"/>
    <property type="match status" value="1"/>
</dbReference>